<dbReference type="Proteomes" id="UP000236449">
    <property type="component" value="Unassembled WGS sequence"/>
</dbReference>
<dbReference type="EMBL" id="POSK01000011">
    <property type="protein sequence ID" value="PNI03458.1"/>
    <property type="molecule type" value="Genomic_DNA"/>
</dbReference>
<organism evidence="1 2">
    <name type="scientific">Vibrio diazotrophicus</name>
    <dbReference type="NCBI Taxonomy" id="685"/>
    <lineage>
        <taxon>Bacteria</taxon>
        <taxon>Pseudomonadati</taxon>
        <taxon>Pseudomonadota</taxon>
        <taxon>Gammaproteobacteria</taxon>
        <taxon>Vibrionales</taxon>
        <taxon>Vibrionaceae</taxon>
        <taxon>Vibrio</taxon>
    </lineage>
</organism>
<accession>A0A2J8HYW8</accession>
<gene>
    <name evidence="1" type="ORF">C1N32_16530</name>
</gene>
<dbReference type="InterPro" id="IPR038765">
    <property type="entry name" value="Papain-like_cys_pep_sf"/>
</dbReference>
<proteinExistence type="predicted"/>
<protein>
    <recommendedName>
        <fullName evidence="3">Microcin J25-processing protein McjB C-terminal domain-containing protein</fullName>
    </recommendedName>
</protein>
<comment type="caution">
    <text evidence="1">The sequence shown here is derived from an EMBL/GenBank/DDBJ whole genome shotgun (WGS) entry which is preliminary data.</text>
</comment>
<evidence type="ECO:0008006" key="3">
    <source>
        <dbReference type="Google" id="ProtNLM"/>
    </source>
</evidence>
<evidence type="ECO:0000313" key="1">
    <source>
        <dbReference type="EMBL" id="PNI03458.1"/>
    </source>
</evidence>
<reference evidence="1 2" key="1">
    <citation type="submission" date="2018-01" db="EMBL/GenBank/DDBJ databases">
        <title>Draft genome sequences of six Vibrio diazotrophicus strains isolated from deep-sea sediments of the Baltic Sea.</title>
        <authorList>
            <person name="Castillo D."/>
            <person name="Vandieken V."/>
            <person name="Chiang O."/>
            <person name="Middelboe M."/>
        </authorList>
    </citation>
    <scope>NUCLEOTIDE SEQUENCE [LARGE SCALE GENOMIC DNA]</scope>
    <source>
        <strain evidence="1 2">60.27F</strain>
    </source>
</reference>
<dbReference type="OrthoDB" id="6399948at2"/>
<sequence length="187" mass="21182">MKNWLSTIKSNVKNKNDEIISQLYSNLLQFVVEDEYRGGCHDTSAIFHIILKELGIENVLCIGEVKTGELYFDHSWVEIDGKIYDIAICMPLEGTLWHPPVFASIDLDSKNETELGYGTHSPVGFDEPARTIAQINLGTYALGDSNPNRMWFMMEQFASDLGYEMDAQDLSLKYASSYRVLRGNSLQ</sequence>
<dbReference type="AlphaFoldDB" id="A0A2J8HYW8"/>
<evidence type="ECO:0000313" key="2">
    <source>
        <dbReference type="Proteomes" id="UP000236449"/>
    </source>
</evidence>
<dbReference type="RefSeq" id="WP_102966805.1">
    <property type="nucleotide sequence ID" value="NZ_POSK01000011.1"/>
</dbReference>
<name>A0A2J8HYW8_VIBDI</name>
<dbReference type="SUPFAM" id="SSF54001">
    <property type="entry name" value="Cysteine proteinases"/>
    <property type="match status" value="1"/>
</dbReference>